<protein>
    <recommendedName>
        <fullName evidence="5">Fibronectin type-III domain-containing protein</fullName>
    </recommendedName>
</protein>
<dbReference type="Proteomes" id="UP001500542">
    <property type="component" value="Unassembled WGS sequence"/>
</dbReference>
<feature type="domain" description="Fibronectin type-III" evidence="5">
    <location>
        <begin position="44"/>
        <end position="140"/>
    </location>
</feature>
<reference evidence="6 7" key="1">
    <citation type="journal article" date="2019" name="Int. J. Syst. Evol. Microbiol.">
        <title>The Global Catalogue of Microorganisms (GCM) 10K type strain sequencing project: providing services to taxonomists for standard genome sequencing and annotation.</title>
        <authorList>
            <consortium name="The Broad Institute Genomics Platform"/>
            <consortium name="The Broad Institute Genome Sequencing Center for Infectious Disease"/>
            <person name="Wu L."/>
            <person name="Ma J."/>
        </authorList>
    </citation>
    <scope>NUCLEOTIDE SEQUENCE [LARGE SCALE GENOMIC DNA]</scope>
    <source>
        <strain evidence="6 7">JCM 10977</strain>
    </source>
</reference>
<evidence type="ECO:0000256" key="1">
    <source>
        <dbReference type="ARBA" id="ARBA00023295"/>
    </source>
</evidence>
<dbReference type="InterPro" id="IPR013783">
    <property type="entry name" value="Ig-like_fold"/>
</dbReference>
<name>A0ABN1PD69_9ACTN</name>
<dbReference type="Gene3D" id="2.60.40.10">
    <property type="entry name" value="Immunoglobulins"/>
    <property type="match status" value="1"/>
</dbReference>
<sequence>MIRRRLLLLLGATLALLTATGVALAFWGAFGTGTGSAPTGTLDLPANVTAVATPGSGTVTLSWTASAQSTGYYVTRIRNSDNSTAAACSTSPAQPTTGTSCDDLAVADGLYHYLVTGVRASWTAVSAPSGNVTVNNTRPAVTVNQAAGQADPTRVAPINFTVVFDAVVTDFTSSDVTVTPSTATALVTGSGTTYNIAVSGLTGTGSVSASIAANTVHDAAGAGNTASTSTDNTVLYDVTAPTAAAPVATAAVTFGTNPLFVNNEVVTLTDAATDTHSGVASVSYYYCAGSTGSCTSANWIGIGTSTASATSFPVPTAAPLAADGPCRVVAVATDAADNTSAPSTATTITVDTTPPTVTRPTVNGHS</sequence>
<accession>A0ABN1PD69</accession>
<dbReference type="InterPro" id="IPR036116">
    <property type="entry name" value="FN3_sf"/>
</dbReference>
<keyword evidence="1" id="KW-0378">Hydrolase</keyword>
<keyword evidence="2" id="KW-0624">Polysaccharide degradation</keyword>
<evidence type="ECO:0000256" key="3">
    <source>
        <dbReference type="SAM" id="MobiDB-lite"/>
    </source>
</evidence>
<keyword evidence="1" id="KW-0326">Glycosidase</keyword>
<organism evidence="6 7">
    <name type="scientific">Kribbella koreensis</name>
    <dbReference type="NCBI Taxonomy" id="57909"/>
    <lineage>
        <taxon>Bacteria</taxon>
        <taxon>Bacillati</taxon>
        <taxon>Actinomycetota</taxon>
        <taxon>Actinomycetes</taxon>
        <taxon>Propionibacteriales</taxon>
        <taxon>Kribbellaceae</taxon>
        <taxon>Kribbella</taxon>
    </lineage>
</organism>
<feature type="region of interest" description="Disordered" evidence="3">
    <location>
        <begin position="339"/>
        <end position="366"/>
    </location>
</feature>
<comment type="caution">
    <text evidence="6">The sequence shown here is derived from an EMBL/GenBank/DDBJ whole genome shotgun (WGS) entry which is preliminary data.</text>
</comment>
<gene>
    <name evidence="6" type="ORF">GCM10009554_06410</name>
</gene>
<keyword evidence="2" id="KW-0119">Carbohydrate metabolism</keyword>
<dbReference type="Gene3D" id="2.60.40.1800">
    <property type="match status" value="1"/>
</dbReference>
<keyword evidence="4" id="KW-0732">Signal</keyword>
<evidence type="ECO:0000259" key="5">
    <source>
        <dbReference type="PROSITE" id="PS50853"/>
    </source>
</evidence>
<feature type="signal peptide" evidence="4">
    <location>
        <begin position="1"/>
        <end position="25"/>
    </location>
</feature>
<keyword evidence="7" id="KW-1185">Reference proteome</keyword>
<dbReference type="PROSITE" id="PS50853">
    <property type="entry name" value="FN3"/>
    <property type="match status" value="1"/>
</dbReference>
<evidence type="ECO:0000313" key="6">
    <source>
        <dbReference type="EMBL" id="GAA0926281.1"/>
    </source>
</evidence>
<dbReference type="EMBL" id="BAAAHK010000002">
    <property type="protein sequence ID" value="GAA0926281.1"/>
    <property type="molecule type" value="Genomic_DNA"/>
</dbReference>
<dbReference type="InterPro" id="IPR003961">
    <property type="entry name" value="FN3_dom"/>
</dbReference>
<evidence type="ECO:0000313" key="7">
    <source>
        <dbReference type="Proteomes" id="UP001500542"/>
    </source>
</evidence>
<evidence type="ECO:0000256" key="2">
    <source>
        <dbReference type="ARBA" id="ARBA00023326"/>
    </source>
</evidence>
<dbReference type="SUPFAM" id="SSF49265">
    <property type="entry name" value="Fibronectin type III"/>
    <property type="match status" value="1"/>
</dbReference>
<dbReference type="RefSeq" id="WP_343964583.1">
    <property type="nucleotide sequence ID" value="NZ_BAAAHK010000002.1"/>
</dbReference>
<feature type="chain" id="PRO_5047394803" description="Fibronectin type-III domain-containing protein" evidence="4">
    <location>
        <begin position="26"/>
        <end position="366"/>
    </location>
</feature>
<evidence type="ECO:0000256" key="4">
    <source>
        <dbReference type="SAM" id="SignalP"/>
    </source>
</evidence>
<proteinExistence type="predicted"/>